<evidence type="ECO:0000313" key="2">
    <source>
        <dbReference type="EMBL" id="ETW20808.1"/>
    </source>
</evidence>
<feature type="transmembrane region" description="Helical" evidence="1">
    <location>
        <begin position="268"/>
        <end position="289"/>
    </location>
</feature>
<accession>A0A024VCR2</accession>
<gene>
    <name evidence="2" type="ORF">PFFVO_00363</name>
</gene>
<proteinExistence type="predicted"/>
<dbReference type="NCBIfam" id="TIGR01478">
    <property type="entry name" value="STEVOR"/>
    <property type="match status" value="1"/>
</dbReference>
<dbReference type="InterPro" id="IPR006374">
    <property type="entry name" value="VSA_Stevor"/>
</dbReference>
<dbReference type="Pfam" id="PF17410">
    <property type="entry name" value="Stevor"/>
    <property type="match status" value="1"/>
</dbReference>
<dbReference type="Proteomes" id="UP000030690">
    <property type="component" value="Unassembled WGS sequence"/>
</dbReference>
<organism evidence="2 3">
    <name type="scientific">Plasmodium falciparum Vietnam Oak-Knoll</name>
    <name type="common">FVO</name>
    <dbReference type="NCBI Taxonomy" id="1036723"/>
    <lineage>
        <taxon>Eukaryota</taxon>
        <taxon>Sar</taxon>
        <taxon>Alveolata</taxon>
        <taxon>Apicomplexa</taxon>
        <taxon>Aconoidasida</taxon>
        <taxon>Haemosporida</taxon>
        <taxon>Plasmodiidae</taxon>
        <taxon>Plasmodium</taxon>
        <taxon>Plasmodium (Laverania)</taxon>
    </lineage>
</organism>
<evidence type="ECO:0000256" key="1">
    <source>
        <dbReference type="SAM" id="Phobius"/>
    </source>
</evidence>
<evidence type="ECO:0000313" key="3">
    <source>
        <dbReference type="Proteomes" id="UP000030690"/>
    </source>
</evidence>
<keyword evidence="1" id="KW-0812">Transmembrane</keyword>
<reference evidence="2 3" key="1">
    <citation type="submission" date="2013-02" db="EMBL/GenBank/DDBJ databases">
        <title>The Genome Annotation of Plasmodium falciparum Vietnam Oak-Knoll (FVO).</title>
        <authorList>
            <consortium name="The Broad Institute Genome Sequencing Platform"/>
            <consortium name="The Broad Institute Genome Sequencing Center for Infectious Disease"/>
            <person name="Neafsey D."/>
            <person name="Hoffman S."/>
            <person name="Volkman S."/>
            <person name="Rosenthal P."/>
            <person name="Walker B."/>
            <person name="Young S.K."/>
            <person name="Zeng Q."/>
            <person name="Gargeya S."/>
            <person name="Fitzgerald M."/>
            <person name="Haas B."/>
            <person name="Abouelleil A."/>
            <person name="Allen A.W."/>
            <person name="Alvarado L."/>
            <person name="Arachchi H.M."/>
            <person name="Berlin A.M."/>
            <person name="Chapman S.B."/>
            <person name="Gainer-Dewar J."/>
            <person name="Goldberg J."/>
            <person name="Griggs A."/>
            <person name="Gujja S."/>
            <person name="Hansen M."/>
            <person name="Howarth C."/>
            <person name="Imamovic A."/>
            <person name="Ireland A."/>
            <person name="Larimer J."/>
            <person name="McCowan C."/>
            <person name="Murphy C."/>
            <person name="Pearson M."/>
            <person name="Poon T.W."/>
            <person name="Priest M."/>
            <person name="Roberts A."/>
            <person name="Saif S."/>
            <person name="Shea T."/>
            <person name="Sisk P."/>
            <person name="Sykes S."/>
            <person name="Wortman J."/>
            <person name="Nusbaum C."/>
            <person name="Birren B."/>
        </authorList>
    </citation>
    <scope>NUCLEOTIDE SEQUENCE [LARGE SCALE GENOMIC DNA]</scope>
    <source>
        <strain evidence="3">Vietnam Oak-Knoll (FVO)</strain>
    </source>
</reference>
<feature type="transmembrane region" description="Helical" evidence="1">
    <location>
        <begin position="6"/>
        <end position="24"/>
    </location>
</feature>
<name>A0A024VCR2_PLAFA</name>
<feature type="transmembrane region" description="Helical" evidence="1">
    <location>
        <begin position="231"/>
        <end position="252"/>
    </location>
</feature>
<dbReference type="AlphaFoldDB" id="A0A024VCR2"/>
<sequence length="307" mass="35379">MNIYYINMLVMSILLIVLFLSYNVNNHNKKYNVGYIQNNRQMIMMKSRRLAEIQLPKCPHYNNDPELKKIIDKLNEERIKKYIETNNSFEELHGLLVKERTKSLYENGMKKSSNMEKELLKKYDDSIRDEHNVISKSGIYTSDYRKLYDKSCDYQNQKILRDELASCCKVHDNYLDNLKKGCFGGVGICTLCSLLVSNIGIGYAVTAAKEVITGLYSLDIANKFAKALAGIYFFFSSSIENAGVSGVTIFYWDSMRMASIASSTINPYGIAALVLIVLVVVLIVLYIWLYRRRKKSWKHECKKHLST</sequence>
<dbReference type="EMBL" id="KI925012">
    <property type="protein sequence ID" value="ETW20808.1"/>
    <property type="molecule type" value="Genomic_DNA"/>
</dbReference>
<evidence type="ECO:0008006" key="4">
    <source>
        <dbReference type="Google" id="ProtNLM"/>
    </source>
</evidence>
<protein>
    <recommendedName>
        <fullName evidence="4">Stevor</fullName>
    </recommendedName>
</protein>
<keyword evidence="1" id="KW-0472">Membrane</keyword>
<reference evidence="2 3" key="2">
    <citation type="submission" date="2013-02" db="EMBL/GenBank/DDBJ databases">
        <title>The Genome Sequence of Plasmodium falciparum Vietnam Oak-Knoll (FVO).</title>
        <authorList>
            <consortium name="The Broad Institute Genome Sequencing Platform"/>
            <consortium name="The Broad Institute Genome Sequencing Center for Infectious Disease"/>
            <person name="Neafsey D."/>
            <person name="Cheeseman I."/>
            <person name="Volkman S."/>
            <person name="Adams J."/>
            <person name="Walker B."/>
            <person name="Young S.K."/>
            <person name="Zeng Q."/>
            <person name="Gargeya S."/>
            <person name="Fitzgerald M."/>
            <person name="Haas B."/>
            <person name="Abouelleil A."/>
            <person name="Alvarado L."/>
            <person name="Arachchi H.M."/>
            <person name="Berlin A.M."/>
            <person name="Chapman S.B."/>
            <person name="Dewar J."/>
            <person name="Goldberg J."/>
            <person name="Griggs A."/>
            <person name="Gujja S."/>
            <person name="Hansen M."/>
            <person name="Howarth C."/>
            <person name="Imamovic A."/>
            <person name="Larimer J."/>
            <person name="McCowan C."/>
            <person name="Murphy C."/>
            <person name="Neiman D."/>
            <person name="Pearson M."/>
            <person name="Priest M."/>
            <person name="Roberts A."/>
            <person name="Saif S."/>
            <person name="Shea T."/>
            <person name="Sisk P."/>
            <person name="Sykes S."/>
            <person name="Wortman J."/>
            <person name="Nusbaum C."/>
            <person name="Birren B."/>
        </authorList>
    </citation>
    <scope>NUCLEOTIDE SEQUENCE [LARGE SCALE GENOMIC DNA]</scope>
    <source>
        <strain evidence="3">Vietnam Oak-Knoll (FVO)</strain>
    </source>
</reference>
<keyword evidence="1" id="KW-1133">Transmembrane helix</keyword>